<dbReference type="Gene3D" id="1.10.472.10">
    <property type="entry name" value="Cyclin-like"/>
    <property type="match status" value="2"/>
</dbReference>
<reference evidence="4" key="1">
    <citation type="journal article" date="2020" name="J. Eukaryot. Microbiol.">
        <title>De novo Sequencing, Assembly and Annotation of the Transcriptome for the Free-Living Testate Amoeba Arcella intermedia.</title>
        <authorList>
            <person name="Ribeiro G.M."/>
            <person name="Porfirio-Sousa A.L."/>
            <person name="Maurer-Alcala X.X."/>
            <person name="Katz L.A."/>
            <person name="Lahr D.J.G."/>
        </authorList>
    </citation>
    <scope>NUCLEOTIDE SEQUENCE</scope>
</reference>
<dbReference type="InterPro" id="IPR043198">
    <property type="entry name" value="Cyclin/Ssn8"/>
</dbReference>
<evidence type="ECO:0000313" key="4">
    <source>
        <dbReference type="EMBL" id="NDV35140.1"/>
    </source>
</evidence>
<dbReference type="EMBL" id="GIBP01006171">
    <property type="protein sequence ID" value="NDV35140.1"/>
    <property type="molecule type" value="Transcribed_RNA"/>
</dbReference>
<dbReference type="InterPro" id="IPR013763">
    <property type="entry name" value="Cyclin-like_dom"/>
</dbReference>
<feature type="domain" description="Cyclin-like" evidence="3">
    <location>
        <begin position="142"/>
        <end position="222"/>
    </location>
</feature>
<name>A0A6B2LE09_9EUKA</name>
<dbReference type="GO" id="GO:0016538">
    <property type="term" value="F:cyclin-dependent protein serine/threonine kinase regulator activity"/>
    <property type="evidence" value="ECO:0007669"/>
    <property type="project" value="InterPro"/>
</dbReference>
<evidence type="ECO:0000256" key="1">
    <source>
        <dbReference type="RuleBase" id="RU000383"/>
    </source>
</evidence>
<comment type="similarity">
    <text evidence="1">Belongs to the cyclin family.</text>
</comment>
<dbReference type="SMART" id="SM00385">
    <property type="entry name" value="CYCLIN"/>
    <property type="match status" value="2"/>
</dbReference>
<evidence type="ECO:0000256" key="2">
    <source>
        <dbReference type="SAM" id="MobiDB-lite"/>
    </source>
</evidence>
<dbReference type="SUPFAM" id="SSF47954">
    <property type="entry name" value="Cyclin-like"/>
    <property type="match status" value="2"/>
</dbReference>
<dbReference type="GO" id="GO:0006357">
    <property type="term" value="P:regulation of transcription by RNA polymerase II"/>
    <property type="evidence" value="ECO:0007669"/>
    <property type="project" value="InterPro"/>
</dbReference>
<proteinExistence type="inferred from homology"/>
<feature type="domain" description="Cyclin-like" evidence="3">
    <location>
        <begin position="24"/>
        <end position="129"/>
    </location>
</feature>
<feature type="compositionally biased region" description="Polar residues" evidence="2">
    <location>
        <begin position="235"/>
        <end position="257"/>
    </location>
</feature>
<sequence length="257" mass="29827">MDHLPRTSGREEAIAAEYRKHSCLFLQQVGVTLHLPQATIATALFYFHQFFDLHDFSHFDRIFIAISCLFLAGKVEETPKKLKDVIFSSHKVIHDTFHPQQKYMQLTIESPEFLDFREKILFGESIVLQCISYDFVVNHPYQYLLQYLRKMNADKMVAQSAWNLVNDSLRTRLCLQYEPQKIACAALYMASKKRPSDVNFWKDFNPDVTLKDLEDISFQILELYSDQHPLKNELKQTTSPLSGKNGTQGSPKRQSGK</sequence>
<dbReference type="Pfam" id="PF00134">
    <property type="entry name" value="Cyclin_N"/>
    <property type="match status" value="1"/>
</dbReference>
<organism evidence="4">
    <name type="scientific">Arcella intermedia</name>
    <dbReference type="NCBI Taxonomy" id="1963864"/>
    <lineage>
        <taxon>Eukaryota</taxon>
        <taxon>Amoebozoa</taxon>
        <taxon>Tubulinea</taxon>
        <taxon>Elardia</taxon>
        <taxon>Arcellinida</taxon>
        <taxon>Sphaerothecina</taxon>
        <taxon>Arcellidae</taxon>
        <taxon>Arcella</taxon>
    </lineage>
</organism>
<dbReference type="PIRSF" id="PIRSF036580">
    <property type="entry name" value="Cyclin_L"/>
    <property type="match status" value="1"/>
</dbReference>
<keyword evidence="1" id="KW-0195">Cyclin</keyword>
<protein>
    <recommendedName>
        <fullName evidence="3">Cyclin-like domain-containing protein</fullName>
    </recommendedName>
</protein>
<dbReference type="AlphaFoldDB" id="A0A6B2LE09"/>
<dbReference type="Pfam" id="PF21797">
    <property type="entry name" value="CycT2-like_C"/>
    <property type="match status" value="1"/>
</dbReference>
<dbReference type="PANTHER" id="PTHR10026">
    <property type="entry name" value="CYCLIN"/>
    <property type="match status" value="1"/>
</dbReference>
<evidence type="ECO:0000259" key="3">
    <source>
        <dbReference type="SMART" id="SM00385"/>
    </source>
</evidence>
<dbReference type="InterPro" id="IPR036915">
    <property type="entry name" value="Cyclin-like_sf"/>
</dbReference>
<dbReference type="InterPro" id="IPR006671">
    <property type="entry name" value="Cyclin_N"/>
</dbReference>
<accession>A0A6B2LE09</accession>
<feature type="region of interest" description="Disordered" evidence="2">
    <location>
        <begin position="232"/>
        <end position="257"/>
    </location>
</feature>